<gene>
    <name evidence="1" type="ORF">SDC9_110164</name>
</gene>
<name>A0A645BNB5_9ZZZZ</name>
<organism evidence="1">
    <name type="scientific">bioreactor metagenome</name>
    <dbReference type="NCBI Taxonomy" id="1076179"/>
    <lineage>
        <taxon>unclassified sequences</taxon>
        <taxon>metagenomes</taxon>
        <taxon>ecological metagenomes</taxon>
    </lineage>
</organism>
<dbReference type="InterPro" id="IPR029062">
    <property type="entry name" value="Class_I_gatase-like"/>
</dbReference>
<dbReference type="AlphaFoldDB" id="A0A645BNB5"/>
<reference evidence="1" key="1">
    <citation type="submission" date="2019-08" db="EMBL/GenBank/DDBJ databases">
        <authorList>
            <person name="Kucharzyk K."/>
            <person name="Murdoch R.W."/>
            <person name="Higgins S."/>
            <person name="Loffler F."/>
        </authorList>
    </citation>
    <scope>NUCLEOTIDE SEQUENCE</scope>
</reference>
<dbReference type="EMBL" id="VSSQ01019319">
    <property type="protein sequence ID" value="MPM63284.1"/>
    <property type="molecule type" value="Genomic_DNA"/>
</dbReference>
<evidence type="ECO:0000313" key="1">
    <source>
        <dbReference type="EMBL" id="MPM63284.1"/>
    </source>
</evidence>
<proteinExistence type="predicted"/>
<sequence length="62" mass="7117">MRYDNNTPGIIDFNGLGLFDGILICHYSDSRKEHLQQLEAEGRYRVYALTNDNSITVDDQLP</sequence>
<accession>A0A645BNB5</accession>
<comment type="caution">
    <text evidence="1">The sequence shown here is derived from an EMBL/GenBank/DDBJ whole genome shotgun (WGS) entry which is preliminary data.</text>
</comment>
<protein>
    <submittedName>
        <fullName evidence="1">Uncharacterized protein</fullName>
    </submittedName>
</protein>
<dbReference type="Gene3D" id="3.40.50.880">
    <property type="match status" value="1"/>
</dbReference>